<dbReference type="Gene3D" id="3.40.50.150">
    <property type="entry name" value="Vaccinia Virus protein VP39"/>
    <property type="match status" value="1"/>
</dbReference>
<proteinExistence type="predicted"/>
<dbReference type="EMBL" id="CAJVRM010000222">
    <property type="protein sequence ID" value="CAG8977527.1"/>
    <property type="molecule type" value="Genomic_DNA"/>
</dbReference>
<dbReference type="SUPFAM" id="SSF53335">
    <property type="entry name" value="S-adenosyl-L-methionine-dependent methyltransferases"/>
    <property type="match status" value="1"/>
</dbReference>
<dbReference type="Pfam" id="PF13489">
    <property type="entry name" value="Methyltransf_23"/>
    <property type="match status" value="1"/>
</dbReference>
<gene>
    <name evidence="1" type="ORF">HYALB_00008708</name>
</gene>
<evidence type="ECO:0000313" key="1">
    <source>
        <dbReference type="EMBL" id="CAG8977527.1"/>
    </source>
</evidence>
<sequence length="310" mass="35530">MSTETILNLPANHGARSTNLPWYVASVDNKLSEIMRKIFEEYSGLAPNEVEPYVYEVRKLAWSVFPWPCIGEFWFLELGLTRHPEYDNILHTLKDTSSQSPKLLDLGTCLGQDLRELAHNGVPINSLYGADLVPGFEADAYELFRDSDRFGPSNFITSNIFSEEIDDGLVKTRGTWDIIHATMFLHIWSLEDQEKACENILKLLSEKPGSMVIGTQTGSVKPSEFTLRPPLCEPGEHKVAYRHSKDTMSDMWTRAGNKLGMEMEVRIDYDEAERAAREKGRLEKGPEWETKQRFFTGEDERRVFFTIIRL</sequence>
<dbReference type="OrthoDB" id="2094832at2759"/>
<keyword evidence="2" id="KW-1185">Reference proteome</keyword>
<dbReference type="InterPro" id="IPR029063">
    <property type="entry name" value="SAM-dependent_MTases_sf"/>
</dbReference>
<reference evidence="1" key="1">
    <citation type="submission" date="2021-07" db="EMBL/GenBank/DDBJ databases">
        <authorList>
            <person name="Durling M."/>
        </authorList>
    </citation>
    <scope>NUCLEOTIDE SEQUENCE</scope>
</reference>
<comment type="caution">
    <text evidence="1">The sequence shown here is derived from an EMBL/GenBank/DDBJ whole genome shotgun (WGS) entry which is preliminary data.</text>
</comment>
<evidence type="ECO:0000313" key="2">
    <source>
        <dbReference type="Proteomes" id="UP000701801"/>
    </source>
</evidence>
<dbReference type="PANTHER" id="PTHR35897">
    <property type="entry name" value="METHYLTRANSFERASE AUSD"/>
    <property type="match status" value="1"/>
</dbReference>
<protein>
    <recommendedName>
        <fullName evidence="3">Methyltransferase domain-containing protein</fullName>
    </recommendedName>
</protein>
<dbReference type="Proteomes" id="UP000701801">
    <property type="component" value="Unassembled WGS sequence"/>
</dbReference>
<organism evidence="1 2">
    <name type="scientific">Hymenoscyphus albidus</name>
    <dbReference type="NCBI Taxonomy" id="595503"/>
    <lineage>
        <taxon>Eukaryota</taxon>
        <taxon>Fungi</taxon>
        <taxon>Dikarya</taxon>
        <taxon>Ascomycota</taxon>
        <taxon>Pezizomycotina</taxon>
        <taxon>Leotiomycetes</taxon>
        <taxon>Helotiales</taxon>
        <taxon>Helotiaceae</taxon>
        <taxon>Hymenoscyphus</taxon>
    </lineage>
</organism>
<dbReference type="InterPro" id="IPR051654">
    <property type="entry name" value="Meroterpenoid_MTases"/>
</dbReference>
<dbReference type="PANTHER" id="PTHR35897:SF2">
    <property type="entry name" value="METHYLTRANSFERASE DOMAIN-CONTAINING PROTEIN"/>
    <property type="match status" value="1"/>
</dbReference>
<evidence type="ECO:0008006" key="3">
    <source>
        <dbReference type="Google" id="ProtNLM"/>
    </source>
</evidence>
<dbReference type="AlphaFoldDB" id="A0A9N9LS12"/>
<accession>A0A9N9LS12</accession>
<name>A0A9N9LS12_9HELO</name>